<evidence type="ECO:0000256" key="1">
    <source>
        <dbReference type="ARBA" id="ARBA00022485"/>
    </source>
</evidence>
<keyword evidence="2" id="KW-0479">Metal-binding</keyword>
<dbReference type="InterPro" id="IPR050395">
    <property type="entry name" value="4Fe4S_Ferredoxin_RnfB"/>
</dbReference>
<dbReference type="Gene3D" id="3.40.950.10">
    <property type="entry name" value="Fe-only Hydrogenase (Larger Subunit), Chain L, domain 3"/>
    <property type="match status" value="1"/>
</dbReference>
<dbReference type="Pfam" id="PF04060">
    <property type="entry name" value="FeS"/>
    <property type="match status" value="1"/>
</dbReference>
<dbReference type="GO" id="GO:0051539">
    <property type="term" value="F:4 iron, 4 sulfur cluster binding"/>
    <property type="evidence" value="ECO:0007669"/>
    <property type="project" value="UniProtKB-KW"/>
</dbReference>
<dbReference type="PROSITE" id="PS51379">
    <property type="entry name" value="4FE4S_FER_2"/>
    <property type="match status" value="2"/>
</dbReference>
<dbReference type="AlphaFoldDB" id="A0A7C8HJS8"/>
<dbReference type="PANTHER" id="PTHR43560:SF1">
    <property type="entry name" value="ION-TRANSLOCATING OXIDOREDUCTASE COMPLEX SUBUNIT B"/>
    <property type="match status" value="1"/>
</dbReference>
<sequence length="437" mass="48459">MWECLHSVTLQEEKCRGCTDCIKRCPTEAIRVRNGKAKIISERCIDCGLCIRVCTNHAKKAVTDTLDSFSEFKYKVAIPAPTLYAQFKDILDINIILTGLKKLGFDEIYEVARGAEIVTAASKKILETNAIPKPVISSACPAIVRFIQIRFPELIHHILPIISPMEVAAREVKANLVRKGINEKDIGVFFISPCAAKATNVRNPIGFDKSSVDKVLSIKDVYMKLIPVLKKIEHPEILRQSSSNGIGWAMSGGEGEFLGIDNYIAVDGIENVNKILEKVENGKLIDVDFIEALACHGGCLGGPLTVENSFVAKNHLKKLLRHSATLKEQDDKEQLISDSNLIWNNPVNSKPVMTLDEDMEKAIKKLEELEGIYDTLPQIDCGSCGAPNCRALAEDIVRGNANIEDCIFMLRQKVREMAEAMVNLSQKLPPAFRKNDD</sequence>
<protein>
    <submittedName>
        <fullName evidence="7">4Fe-4S dicluster domain-containing protein</fullName>
    </submittedName>
</protein>
<dbReference type="OrthoDB" id="9798098at2"/>
<evidence type="ECO:0000259" key="5">
    <source>
        <dbReference type="PROSITE" id="PS51379"/>
    </source>
</evidence>
<dbReference type="Gene3D" id="3.30.70.20">
    <property type="match status" value="1"/>
</dbReference>
<gene>
    <name evidence="7" type="ORF">GND95_00515</name>
</gene>
<dbReference type="EMBL" id="WSLF01000001">
    <property type="protein sequence ID" value="KAE9636948.1"/>
    <property type="molecule type" value="Genomic_DNA"/>
</dbReference>
<feature type="domain" description="4Fe-4S" evidence="6">
    <location>
        <begin position="361"/>
        <end position="423"/>
    </location>
</feature>
<dbReference type="Gene3D" id="1.10.15.40">
    <property type="entry name" value="Electron transport complex subunit B, putative Fe-S cluster"/>
    <property type="match status" value="1"/>
</dbReference>
<keyword evidence="3" id="KW-0408">Iron</keyword>
<dbReference type="PROSITE" id="PS51656">
    <property type="entry name" value="4FE4S"/>
    <property type="match status" value="1"/>
</dbReference>
<evidence type="ECO:0000256" key="4">
    <source>
        <dbReference type="ARBA" id="ARBA00023014"/>
    </source>
</evidence>
<dbReference type="GO" id="GO:0046872">
    <property type="term" value="F:metal ion binding"/>
    <property type="evidence" value="ECO:0007669"/>
    <property type="project" value="UniProtKB-KW"/>
</dbReference>
<feature type="domain" description="4Fe-4S ferredoxin-type" evidence="5">
    <location>
        <begin position="6"/>
        <end position="35"/>
    </location>
</feature>
<evidence type="ECO:0000313" key="7">
    <source>
        <dbReference type="EMBL" id="KAE9636948.1"/>
    </source>
</evidence>
<evidence type="ECO:0000313" key="8">
    <source>
        <dbReference type="Proteomes" id="UP000483018"/>
    </source>
</evidence>
<dbReference type="InterPro" id="IPR004108">
    <property type="entry name" value="Fe_hydrogenase_lsu_C"/>
</dbReference>
<dbReference type="RefSeq" id="WP_158738865.1">
    <property type="nucleotide sequence ID" value="NZ_JAFBEP010000004.1"/>
</dbReference>
<accession>A0A7C8HJS8</accession>
<feature type="domain" description="4Fe-4S ferredoxin-type" evidence="5">
    <location>
        <begin position="36"/>
        <end position="64"/>
    </location>
</feature>
<dbReference type="SUPFAM" id="SSF54862">
    <property type="entry name" value="4Fe-4S ferredoxins"/>
    <property type="match status" value="1"/>
</dbReference>
<dbReference type="SUPFAM" id="SSF53920">
    <property type="entry name" value="Fe-only hydrogenase"/>
    <property type="match status" value="1"/>
</dbReference>
<dbReference type="Pfam" id="PF13237">
    <property type="entry name" value="Fer4_10"/>
    <property type="match status" value="1"/>
</dbReference>
<proteinExistence type="predicted"/>
<organism evidence="7 8">
    <name type="scientific">Defluviitalea raffinosedens</name>
    <dbReference type="NCBI Taxonomy" id="1450156"/>
    <lineage>
        <taxon>Bacteria</taxon>
        <taxon>Bacillati</taxon>
        <taxon>Bacillota</taxon>
        <taxon>Clostridia</taxon>
        <taxon>Lachnospirales</taxon>
        <taxon>Defluviitaleaceae</taxon>
        <taxon>Defluviitalea</taxon>
    </lineage>
</organism>
<evidence type="ECO:0000259" key="6">
    <source>
        <dbReference type="PROSITE" id="PS51656"/>
    </source>
</evidence>
<evidence type="ECO:0000256" key="3">
    <source>
        <dbReference type="ARBA" id="ARBA00023004"/>
    </source>
</evidence>
<dbReference type="InterPro" id="IPR017896">
    <property type="entry name" value="4Fe4S_Fe-S-bd"/>
</dbReference>
<name>A0A7C8HJS8_9FIRM</name>
<keyword evidence="4" id="KW-0411">Iron-sulfur</keyword>
<dbReference type="InterPro" id="IPR007202">
    <property type="entry name" value="4Fe-4S_dom"/>
</dbReference>
<comment type="caution">
    <text evidence="7">The sequence shown here is derived from an EMBL/GenBank/DDBJ whole genome shotgun (WGS) entry which is preliminary data.</text>
</comment>
<dbReference type="Proteomes" id="UP000483018">
    <property type="component" value="Unassembled WGS sequence"/>
</dbReference>
<dbReference type="Pfam" id="PF02906">
    <property type="entry name" value="Fe_hyd_lg_C"/>
    <property type="match status" value="2"/>
</dbReference>
<dbReference type="PANTHER" id="PTHR43560">
    <property type="entry name" value="ION-TRANSLOCATING OXIDOREDUCTASE COMPLEX SUBUNIT B"/>
    <property type="match status" value="1"/>
</dbReference>
<reference evidence="7 8" key="1">
    <citation type="submission" date="2019-12" db="EMBL/GenBank/DDBJ databases">
        <title>Defluviitalea raffinosedens, isolated from a biogas fermenter, genome sequencing and characterization.</title>
        <authorList>
            <person name="Rettenmaier R."/>
            <person name="Schneider M."/>
            <person name="Neuhaus K."/>
            <person name="Liebl W."/>
            <person name="Zverlov V."/>
        </authorList>
    </citation>
    <scope>NUCLEOTIDE SEQUENCE [LARGE SCALE GENOMIC DNA]</scope>
    <source>
        <strain evidence="7 8">249c-K6</strain>
    </source>
</reference>
<keyword evidence="1" id="KW-0004">4Fe-4S</keyword>
<keyword evidence="8" id="KW-1185">Reference proteome</keyword>
<dbReference type="InterPro" id="IPR009016">
    <property type="entry name" value="Fe_hydrogenase"/>
</dbReference>
<evidence type="ECO:0000256" key="2">
    <source>
        <dbReference type="ARBA" id="ARBA00022723"/>
    </source>
</evidence>